<dbReference type="GO" id="GO:0030289">
    <property type="term" value="C:protein phosphatase 4 complex"/>
    <property type="evidence" value="ECO:0007669"/>
    <property type="project" value="InterPro"/>
</dbReference>
<gene>
    <name evidence="3" type="ORF">QBC41DRAFT_331400</name>
</gene>
<feature type="compositionally biased region" description="Basic and acidic residues" evidence="2">
    <location>
        <begin position="526"/>
        <end position="536"/>
    </location>
</feature>
<proteinExistence type="inferred from homology"/>
<feature type="compositionally biased region" description="Basic and acidic residues" evidence="2">
    <location>
        <begin position="290"/>
        <end position="300"/>
    </location>
</feature>
<dbReference type="EMBL" id="JAULSY010000179">
    <property type="protein sequence ID" value="KAK0659726.1"/>
    <property type="molecule type" value="Genomic_DNA"/>
</dbReference>
<dbReference type="Pfam" id="PF09184">
    <property type="entry name" value="PPP4R2"/>
    <property type="match status" value="1"/>
</dbReference>
<feature type="compositionally biased region" description="Acidic residues" evidence="2">
    <location>
        <begin position="386"/>
        <end position="401"/>
    </location>
</feature>
<name>A0AA39YXA4_9PEZI</name>
<dbReference type="PANTHER" id="PTHR16487:SF0">
    <property type="entry name" value="PROTEIN PHOSPHATASE 4 REGULATORY SUBUNIT 2-RELATED"/>
    <property type="match status" value="1"/>
</dbReference>
<evidence type="ECO:0000313" key="4">
    <source>
        <dbReference type="Proteomes" id="UP001174997"/>
    </source>
</evidence>
<dbReference type="GO" id="GO:0005737">
    <property type="term" value="C:cytoplasm"/>
    <property type="evidence" value="ECO:0007669"/>
    <property type="project" value="TreeGrafter"/>
</dbReference>
<protein>
    <submittedName>
        <fullName evidence="3">Uncharacterized protein</fullName>
    </submittedName>
</protein>
<dbReference type="GO" id="GO:0019888">
    <property type="term" value="F:protein phosphatase regulator activity"/>
    <property type="evidence" value="ECO:0007669"/>
    <property type="project" value="InterPro"/>
</dbReference>
<dbReference type="PANTHER" id="PTHR16487">
    <property type="entry name" value="PPP4R2-RELATED PROTEIN"/>
    <property type="match status" value="1"/>
</dbReference>
<dbReference type="Proteomes" id="UP001174997">
    <property type="component" value="Unassembled WGS sequence"/>
</dbReference>
<feature type="compositionally biased region" description="Low complexity" evidence="2">
    <location>
        <begin position="366"/>
        <end position="382"/>
    </location>
</feature>
<feature type="region of interest" description="Disordered" evidence="2">
    <location>
        <begin position="366"/>
        <end position="431"/>
    </location>
</feature>
<accession>A0AA39YXA4</accession>
<sequence>MTEMDIDTGDDLLRKVALDGSMDYSGWPALLPELVARIEKIANTEFPIPRLPPPRAPVRPPSPRLIPPIPSTEPTELAVDSVPSSQETNKENSSPPAARPSAPVPPSTASPSAPETQAERPATPDTLPKPVQDMLDEITSVLKENFAENPPHTIQRLSELVLRPRQHYKSVIAWLHALDRVVHVTSGANVYPLPPAIPDMSGMSLSVNGSAGATSGVASTVGTDEALGGALLTPIPWLTSRVNGGPGSDTGSETGGSSPLSASGNSGGPGADPSQHLQLQQRQLQQRQAHQLDGRVRTESTETIEGPNGMGRIETVSISVNGIPSTGAGGVGAVLAQRGVTQGELLRQEQRAGVVPISQLARQQQAQQQAQAQAQAQTQAQTNGSPDEDSAMSSDPEDEEEIPHARGPEEIGAEDTGPQPAGTGQFTVGTAALAIGESRGINVEAAVGRPPDQTDLPASKPSNSDTEEAVVPQSPKREATDELEGGSAVKKVKEDAAEEEDDKKDAEGDLVLPDSAPASESEEAGEDKKDTAEKPQDGSAESSSSPKTEKGKEEKNNQDSGGDISGA</sequence>
<feature type="region of interest" description="Disordered" evidence="2">
    <location>
        <begin position="238"/>
        <end position="276"/>
    </location>
</feature>
<dbReference type="AlphaFoldDB" id="A0AA39YXA4"/>
<reference evidence="3" key="1">
    <citation type="submission" date="2023-06" db="EMBL/GenBank/DDBJ databases">
        <title>Genome-scale phylogeny and comparative genomics of the fungal order Sordariales.</title>
        <authorList>
            <consortium name="Lawrence Berkeley National Laboratory"/>
            <person name="Hensen N."/>
            <person name="Bonometti L."/>
            <person name="Westerberg I."/>
            <person name="Brannstrom I.O."/>
            <person name="Guillou S."/>
            <person name="Cros-Aarteil S."/>
            <person name="Calhoun S."/>
            <person name="Haridas S."/>
            <person name="Kuo A."/>
            <person name="Mondo S."/>
            <person name="Pangilinan J."/>
            <person name="Riley R."/>
            <person name="Labutti K."/>
            <person name="Andreopoulos B."/>
            <person name="Lipzen A."/>
            <person name="Chen C."/>
            <person name="Yanf M."/>
            <person name="Daum C."/>
            <person name="Ng V."/>
            <person name="Clum A."/>
            <person name="Steindorff A."/>
            <person name="Ohm R."/>
            <person name="Martin F."/>
            <person name="Silar P."/>
            <person name="Natvig D."/>
            <person name="Lalanne C."/>
            <person name="Gautier V."/>
            <person name="Ament-Velasquez S.L."/>
            <person name="Kruys A."/>
            <person name="Hutchinson M.I."/>
            <person name="Powell A.J."/>
            <person name="Barry K."/>
            <person name="Miller A.N."/>
            <person name="Grigoriev I.V."/>
            <person name="Debuchy R."/>
            <person name="Gladieux P."/>
            <person name="Thoren M.H."/>
            <person name="Johannesson H."/>
        </authorList>
    </citation>
    <scope>NUCLEOTIDE SEQUENCE</scope>
    <source>
        <strain evidence="3">CBS 307.81</strain>
    </source>
</reference>
<evidence type="ECO:0000256" key="1">
    <source>
        <dbReference type="ARBA" id="ARBA00009207"/>
    </source>
</evidence>
<evidence type="ECO:0000256" key="2">
    <source>
        <dbReference type="SAM" id="MobiDB-lite"/>
    </source>
</evidence>
<evidence type="ECO:0000313" key="3">
    <source>
        <dbReference type="EMBL" id="KAK0659726.1"/>
    </source>
</evidence>
<dbReference type="GO" id="GO:0005634">
    <property type="term" value="C:nucleus"/>
    <property type="evidence" value="ECO:0007669"/>
    <property type="project" value="TreeGrafter"/>
</dbReference>
<comment type="caution">
    <text evidence="3">The sequence shown here is derived from an EMBL/GenBank/DDBJ whole genome shotgun (WGS) entry which is preliminary data.</text>
</comment>
<dbReference type="InterPro" id="IPR015267">
    <property type="entry name" value="PPP4R2"/>
</dbReference>
<feature type="region of interest" description="Disordered" evidence="2">
    <location>
        <begin position="290"/>
        <end position="311"/>
    </location>
</feature>
<feature type="compositionally biased region" description="Pro residues" evidence="2">
    <location>
        <begin position="49"/>
        <end position="71"/>
    </location>
</feature>
<keyword evidence="4" id="KW-1185">Reference proteome</keyword>
<feature type="compositionally biased region" description="Basic and acidic residues" evidence="2">
    <location>
        <begin position="547"/>
        <end position="557"/>
    </location>
</feature>
<feature type="region of interest" description="Disordered" evidence="2">
    <location>
        <begin position="443"/>
        <end position="567"/>
    </location>
</feature>
<feature type="compositionally biased region" description="Low complexity" evidence="2">
    <location>
        <begin position="249"/>
        <end position="259"/>
    </location>
</feature>
<comment type="similarity">
    <text evidence="1">Belongs to the PPP4R2 family.</text>
</comment>
<organism evidence="3 4">
    <name type="scientific">Cercophora samala</name>
    <dbReference type="NCBI Taxonomy" id="330535"/>
    <lineage>
        <taxon>Eukaryota</taxon>
        <taxon>Fungi</taxon>
        <taxon>Dikarya</taxon>
        <taxon>Ascomycota</taxon>
        <taxon>Pezizomycotina</taxon>
        <taxon>Sordariomycetes</taxon>
        <taxon>Sordariomycetidae</taxon>
        <taxon>Sordariales</taxon>
        <taxon>Lasiosphaeriaceae</taxon>
        <taxon>Cercophora</taxon>
    </lineage>
</organism>
<feature type="region of interest" description="Disordered" evidence="2">
    <location>
        <begin position="46"/>
        <end position="130"/>
    </location>
</feature>